<sequence length="483" mass="53801">MKVDIVKVHEIWPQSHQSASPQSADLPVLDAWYAYRRTVPTIYLFEKQTEQHELIARLIESLAQTLDIFPRFVGTLETTTTSNSQQHEDGLQRTIVKWGSPSDRAVEFTEARTKSRIRSLLPPTTLNESAFLWDYSPSSLRTLFPAPCAHPPGIRIQITAFACGGFSLGIDFEHGLADGYTAGRFLEHWSAFYGHMFHGEDAVGQNPPSWQPKVFSDQLAGIDLREHGSALFEKAQALPTRSPYRRTLQPNGPTQRAETMYNYLLHIPATEVEHRLGELQSKSRLRLTDQVALIGFFWACLNRARSHAQRPPIDIHLANSFRWLLGGREGLLGSPFVVVMISPDAESNPANATDPINLAIRVTEALSQYDDNAMQAIAYDATFTDSPSSTFKPKGGDEHVEFSSVAHLGYDKFHLGPLSPSSYVPSSSIPNLFVLTEAVPNGHPVGNAWYKNGLNLFFNVTEDVFEAFSSDPALAECEVYQDV</sequence>
<dbReference type="InterPro" id="IPR050317">
    <property type="entry name" value="Plant_Fungal_Acyltransferase"/>
</dbReference>
<evidence type="ECO:0000313" key="2">
    <source>
        <dbReference type="EMBL" id="KAG9190440.1"/>
    </source>
</evidence>
<evidence type="ECO:0000256" key="1">
    <source>
        <dbReference type="ARBA" id="ARBA00022679"/>
    </source>
</evidence>
<name>A0AAD4I662_9PLEO</name>
<keyword evidence="3" id="KW-1185">Reference proteome</keyword>
<dbReference type="PANTHER" id="PTHR31642">
    <property type="entry name" value="TRICHOTHECENE 3-O-ACETYLTRANSFERASE"/>
    <property type="match status" value="1"/>
</dbReference>
<protein>
    <submittedName>
        <fullName evidence="2">Uncharacterized protein</fullName>
    </submittedName>
</protein>
<dbReference type="AlphaFoldDB" id="A0AAD4I662"/>
<dbReference type="EMBL" id="JAANER010000004">
    <property type="protein sequence ID" value="KAG9190440.1"/>
    <property type="molecule type" value="Genomic_DNA"/>
</dbReference>
<dbReference type="GO" id="GO:0044550">
    <property type="term" value="P:secondary metabolite biosynthetic process"/>
    <property type="evidence" value="ECO:0007669"/>
    <property type="project" value="TreeGrafter"/>
</dbReference>
<dbReference type="InterPro" id="IPR023213">
    <property type="entry name" value="CAT-like_dom_sf"/>
</dbReference>
<evidence type="ECO:0000313" key="3">
    <source>
        <dbReference type="Proteomes" id="UP001199106"/>
    </source>
</evidence>
<accession>A0AAD4I662</accession>
<organism evidence="2 3">
    <name type="scientific">Alternaria panax</name>
    <dbReference type="NCBI Taxonomy" id="48097"/>
    <lineage>
        <taxon>Eukaryota</taxon>
        <taxon>Fungi</taxon>
        <taxon>Dikarya</taxon>
        <taxon>Ascomycota</taxon>
        <taxon>Pezizomycotina</taxon>
        <taxon>Dothideomycetes</taxon>
        <taxon>Pleosporomycetidae</taxon>
        <taxon>Pleosporales</taxon>
        <taxon>Pleosporineae</taxon>
        <taxon>Pleosporaceae</taxon>
        <taxon>Alternaria</taxon>
        <taxon>Alternaria sect. Panax</taxon>
    </lineage>
</organism>
<dbReference type="PANTHER" id="PTHR31642:SF310">
    <property type="entry name" value="FATTY ALCOHOL:CAFFEOYL-COA ACYLTRANSFERASE"/>
    <property type="match status" value="1"/>
</dbReference>
<keyword evidence="1" id="KW-0808">Transferase</keyword>
<dbReference type="Gene3D" id="3.30.559.10">
    <property type="entry name" value="Chloramphenicol acetyltransferase-like domain"/>
    <property type="match status" value="2"/>
</dbReference>
<proteinExistence type="predicted"/>
<dbReference type="GO" id="GO:0016747">
    <property type="term" value="F:acyltransferase activity, transferring groups other than amino-acyl groups"/>
    <property type="evidence" value="ECO:0007669"/>
    <property type="project" value="TreeGrafter"/>
</dbReference>
<gene>
    <name evidence="2" type="ORF">G6011_08528</name>
</gene>
<dbReference type="Pfam" id="PF02458">
    <property type="entry name" value="Transferase"/>
    <property type="match status" value="1"/>
</dbReference>
<comment type="caution">
    <text evidence="2">The sequence shown here is derived from an EMBL/GenBank/DDBJ whole genome shotgun (WGS) entry which is preliminary data.</text>
</comment>
<reference evidence="2" key="1">
    <citation type="submission" date="2021-07" db="EMBL/GenBank/DDBJ databases">
        <title>Genome Resource of American Ginseng Black Spot Pathogen Alternaria panax.</title>
        <authorList>
            <person name="Qiu C."/>
            <person name="Wang W."/>
            <person name="Liu Z."/>
        </authorList>
    </citation>
    <scope>NUCLEOTIDE SEQUENCE</scope>
    <source>
        <strain evidence="2">BNCC115425</strain>
    </source>
</reference>
<dbReference type="Proteomes" id="UP001199106">
    <property type="component" value="Unassembled WGS sequence"/>
</dbReference>